<feature type="non-terminal residue" evidence="1">
    <location>
        <position position="44"/>
    </location>
</feature>
<evidence type="ECO:0000313" key="1">
    <source>
        <dbReference type="EMBL" id="GFC72258.1"/>
    </source>
</evidence>
<reference evidence="1" key="1">
    <citation type="journal article" date="2019" name="Sci. Rep.">
        <title>Draft genome of Tanacetum cinerariifolium, the natural source of mosquito coil.</title>
        <authorList>
            <person name="Yamashiro T."/>
            <person name="Shiraishi A."/>
            <person name="Satake H."/>
            <person name="Nakayama K."/>
        </authorList>
    </citation>
    <scope>NUCLEOTIDE SEQUENCE</scope>
</reference>
<dbReference type="AlphaFoldDB" id="A0A699QMF3"/>
<gene>
    <name evidence="1" type="ORF">Tci_844228</name>
</gene>
<comment type="caution">
    <text evidence="1">The sequence shown here is derived from an EMBL/GenBank/DDBJ whole genome shotgun (WGS) entry which is preliminary data.</text>
</comment>
<dbReference type="EMBL" id="BKCJ011037058">
    <property type="protein sequence ID" value="GFC72258.1"/>
    <property type="molecule type" value="Genomic_DNA"/>
</dbReference>
<protein>
    <submittedName>
        <fullName evidence="1">Putative pre-16S rRNA nuclease isoform X2</fullName>
    </submittedName>
</protein>
<sequence>MALDFQHLINGLSLSGFIVGYPYDRRKNSPNATQVKVFIDDLTK</sequence>
<proteinExistence type="predicted"/>
<organism evidence="1">
    <name type="scientific">Tanacetum cinerariifolium</name>
    <name type="common">Dalmatian daisy</name>
    <name type="synonym">Chrysanthemum cinerariifolium</name>
    <dbReference type="NCBI Taxonomy" id="118510"/>
    <lineage>
        <taxon>Eukaryota</taxon>
        <taxon>Viridiplantae</taxon>
        <taxon>Streptophyta</taxon>
        <taxon>Embryophyta</taxon>
        <taxon>Tracheophyta</taxon>
        <taxon>Spermatophyta</taxon>
        <taxon>Magnoliopsida</taxon>
        <taxon>eudicotyledons</taxon>
        <taxon>Gunneridae</taxon>
        <taxon>Pentapetalae</taxon>
        <taxon>asterids</taxon>
        <taxon>campanulids</taxon>
        <taxon>Asterales</taxon>
        <taxon>Asteraceae</taxon>
        <taxon>Asteroideae</taxon>
        <taxon>Anthemideae</taxon>
        <taxon>Anthemidinae</taxon>
        <taxon>Tanacetum</taxon>
    </lineage>
</organism>
<accession>A0A699QMF3</accession>
<name>A0A699QMF3_TANCI</name>